<evidence type="ECO:0000256" key="1">
    <source>
        <dbReference type="SAM" id="Phobius"/>
    </source>
</evidence>
<evidence type="ECO:0000313" key="3">
    <source>
        <dbReference type="EMBL" id="KAK7681850.1"/>
    </source>
</evidence>
<keyword evidence="1" id="KW-1133">Transmembrane helix</keyword>
<evidence type="ECO:0000313" key="4">
    <source>
        <dbReference type="Proteomes" id="UP001385951"/>
    </source>
</evidence>
<protein>
    <submittedName>
        <fullName evidence="3">Uncharacterized protein</fullName>
    </submittedName>
</protein>
<keyword evidence="2" id="KW-0732">Signal</keyword>
<reference evidence="3 4" key="1">
    <citation type="submission" date="2022-09" db="EMBL/GenBank/DDBJ databases">
        <authorList>
            <person name="Palmer J.M."/>
        </authorList>
    </citation>
    <scope>NUCLEOTIDE SEQUENCE [LARGE SCALE GENOMIC DNA]</scope>
    <source>
        <strain evidence="3 4">DSM 7382</strain>
    </source>
</reference>
<dbReference type="Proteomes" id="UP001385951">
    <property type="component" value="Unassembled WGS sequence"/>
</dbReference>
<feature type="chain" id="PRO_5043653938" evidence="2">
    <location>
        <begin position="19"/>
        <end position="139"/>
    </location>
</feature>
<comment type="caution">
    <text evidence="3">The sequence shown here is derived from an EMBL/GenBank/DDBJ whole genome shotgun (WGS) entry which is preliminary data.</text>
</comment>
<feature type="transmembrane region" description="Helical" evidence="1">
    <location>
        <begin position="115"/>
        <end position="135"/>
    </location>
</feature>
<evidence type="ECO:0000256" key="2">
    <source>
        <dbReference type="SAM" id="SignalP"/>
    </source>
</evidence>
<feature type="signal peptide" evidence="2">
    <location>
        <begin position="1"/>
        <end position="18"/>
    </location>
</feature>
<sequence length="139" mass="14810">MRGVYLFISVLAALQASAGLLPGSSYPLECYSACGNSLRLERTCGENNTCICANANPTRSDLEGCLNCEMKSFKQNQTFVDENLDKFDTRCAGMFTKVGSNETSDSESKGDDDGALVLSIISPMSLTALIGGLLVTMTL</sequence>
<gene>
    <name evidence="3" type="ORF">QCA50_015197</name>
</gene>
<keyword evidence="4" id="KW-1185">Reference proteome</keyword>
<proteinExistence type="predicted"/>
<name>A0AAW0FYJ2_9APHY</name>
<keyword evidence="1" id="KW-0472">Membrane</keyword>
<organism evidence="3 4">
    <name type="scientific">Cerrena zonata</name>
    <dbReference type="NCBI Taxonomy" id="2478898"/>
    <lineage>
        <taxon>Eukaryota</taxon>
        <taxon>Fungi</taxon>
        <taxon>Dikarya</taxon>
        <taxon>Basidiomycota</taxon>
        <taxon>Agaricomycotina</taxon>
        <taxon>Agaricomycetes</taxon>
        <taxon>Polyporales</taxon>
        <taxon>Cerrenaceae</taxon>
        <taxon>Cerrena</taxon>
    </lineage>
</organism>
<accession>A0AAW0FYJ2</accession>
<dbReference type="EMBL" id="JASBNA010000039">
    <property type="protein sequence ID" value="KAK7681850.1"/>
    <property type="molecule type" value="Genomic_DNA"/>
</dbReference>
<dbReference type="AlphaFoldDB" id="A0AAW0FYJ2"/>
<keyword evidence="1" id="KW-0812">Transmembrane</keyword>